<accession>A0A644Z3F4</accession>
<organism evidence="1">
    <name type="scientific">bioreactor metagenome</name>
    <dbReference type="NCBI Taxonomy" id="1076179"/>
    <lineage>
        <taxon>unclassified sequences</taxon>
        <taxon>metagenomes</taxon>
        <taxon>ecological metagenomes</taxon>
    </lineage>
</organism>
<name>A0A644Z3F4_9ZZZZ</name>
<proteinExistence type="predicted"/>
<dbReference type="Pfam" id="PF16266">
    <property type="entry name" value="DUF4919"/>
    <property type="match status" value="1"/>
</dbReference>
<dbReference type="AlphaFoldDB" id="A0A644Z3F4"/>
<comment type="caution">
    <text evidence="1">The sequence shown here is derived from an EMBL/GenBank/DDBJ whole genome shotgun (WGS) entry which is preliminary data.</text>
</comment>
<evidence type="ECO:0008006" key="2">
    <source>
        <dbReference type="Google" id="ProtNLM"/>
    </source>
</evidence>
<gene>
    <name evidence="1" type="ORF">SDC9_81117</name>
</gene>
<protein>
    <recommendedName>
        <fullName evidence="2">DUF4919 domain-containing protein</fullName>
    </recommendedName>
</protein>
<dbReference type="InterPro" id="IPR032578">
    <property type="entry name" value="DUF4919"/>
</dbReference>
<evidence type="ECO:0000313" key="1">
    <source>
        <dbReference type="EMBL" id="MPM34531.1"/>
    </source>
</evidence>
<dbReference type="EMBL" id="VSSQ01007002">
    <property type="protein sequence ID" value="MPM34531.1"/>
    <property type="molecule type" value="Genomic_DNA"/>
</dbReference>
<sequence>MKKLTIIIVLAVCSATLFAQYDGATAPDYKLIERNINNRSSNFNYSDLMKRYELGDSTMTVDEQRHLYFGYVFQPSYNPADTSQYNARMATVLNKQYFSDRDYDELLQFADALLAEDPFNMRALNTKLLVYAQKNNVDAYKKTARKRNIVQRAIISSGDGMSKSTPYYVIKVSHEYDLLGFLGFKFGGQDKIERNCDCNSLTLAPNRFGVDKMYFNISPTFDYVKRKGSGKI</sequence>
<reference evidence="1" key="1">
    <citation type="submission" date="2019-08" db="EMBL/GenBank/DDBJ databases">
        <authorList>
            <person name="Kucharzyk K."/>
            <person name="Murdoch R.W."/>
            <person name="Higgins S."/>
            <person name="Loffler F."/>
        </authorList>
    </citation>
    <scope>NUCLEOTIDE SEQUENCE</scope>
</reference>